<dbReference type="AlphaFoldDB" id="A0A4D9DLD0"/>
<dbReference type="OrthoDB" id="9425412at2759"/>
<proteinExistence type="predicted"/>
<sequence length="151" mass="16874">MNDEVNELRSMELHTAPRGFDHLRRKHYISYSSEEEKGVAEGSPLAQSLIDMLEPDPKTQPLVRKTNEHGGLLSSTPLEEEGDRSSWKSVADKLNYAFLEDGIASDSEDESGPSCFCSMPVQIIDEDAEDDSYVDLRRESGHRTNRVSATS</sequence>
<evidence type="ECO:0000256" key="1">
    <source>
        <dbReference type="SAM" id="MobiDB-lite"/>
    </source>
</evidence>
<evidence type="ECO:0000313" key="2">
    <source>
        <dbReference type="EMBL" id="TFJ98120.1"/>
    </source>
</evidence>
<accession>A0A4D9DLD0</accession>
<protein>
    <submittedName>
        <fullName evidence="2">Actin-like protein 7A-like</fullName>
    </submittedName>
</protein>
<reference evidence="2 3" key="2">
    <citation type="submission" date="2019-04" db="EMBL/GenBank/DDBJ databases">
        <title>The genome sequence of big-headed turtle.</title>
        <authorList>
            <person name="Gong S."/>
        </authorList>
    </citation>
    <scope>NUCLEOTIDE SEQUENCE [LARGE SCALE GENOMIC DNA]</scope>
    <source>
        <strain evidence="2">DO16091913</strain>
        <tissue evidence="2">Muscle</tissue>
    </source>
</reference>
<keyword evidence="3" id="KW-1185">Reference proteome</keyword>
<organism evidence="2 3">
    <name type="scientific">Platysternon megacephalum</name>
    <name type="common">big-headed turtle</name>
    <dbReference type="NCBI Taxonomy" id="55544"/>
    <lineage>
        <taxon>Eukaryota</taxon>
        <taxon>Metazoa</taxon>
        <taxon>Chordata</taxon>
        <taxon>Craniata</taxon>
        <taxon>Vertebrata</taxon>
        <taxon>Euteleostomi</taxon>
        <taxon>Archelosauria</taxon>
        <taxon>Testudinata</taxon>
        <taxon>Testudines</taxon>
        <taxon>Cryptodira</taxon>
        <taxon>Durocryptodira</taxon>
        <taxon>Testudinoidea</taxon>
        <taxon>Platysternidae</taxon>
        <taxon>Platysternon</taxon>
    </lineage>
</organism>
<dbReference type="EMBL" id="QXTE01000425">
    <property type="protein sequence ID" value="TFJ98120.1"/>
    <property type="molecule type" value="Genomic_DNA"/>
</dbReference>
<name>A0A4D9DLD0_9SAUR</name>
<reference evidence="2 3" key="1">
    <citation type="submission" date="2019-04" db="EMBL/GenBank/DDBJ databases">
        <title>Draft genome of the big-headed turtle Platysternon megacephalum.</title>
        <authorList>
            <person name="Gong S."/>
        </authorList>
    </citation>
    <scope>NUCLEOTIDE SEQUENCE [LARGE SCALE GENOMIC DNA]</scope>
    <source>
        <strain evidence="2">DO16091913</strain>
        <tissue evidence="2">Muscle</tissue>
    </source>
</reference>
<gene>
    <name evidence="2" type="ORF">DR999_PMT19979</name>
</gene>
<dbReference type="Proteomes" id="UP000297703">
    <property type="component" value="Unassembled WGS sequence"/>
</dbReference>
<feature type="region of interest" description="Disordered" evidence="1">
    <location>
        <begin position="56"/>
        <end position="85"/>
    </location>
</feature>
<comment type="caution">
    <text evidence="2">The sequence shown here is derived from an EMBL/GenBank/DDBJ whole genome shotgun (WGS) entry which is preliminary data.</text>
</comment>
<evidence type="ECO:0000313" key="3">
    <source>
        <dbReference type="Proteomes" id="UP000297703"/>
    </source>
</evidence>